<name>A0A834C1T9_ORYME</name>
<reference evidence="1" key="1">
    <citation type="journal article" name="BMC Genomics">
        <title>Long-read sequencing and de novo genome assembly of marine medaka (Oryzias melastigma).</title>
        <authorList>
            <person name="Liang P."/>
            <person name="Saqib H.S.A."/>
            <person name="Ni X."/>
            <person name="Shen Y."/>
        </authorList>
    </citation>
    <scope>NUCLEOTIDE SEQUENCE</scope>
    <source>
        <strain evidence="1">Bigg-433</strain>
    </source>
</reference>
<organism evidence="1 2">
    <name type="scientific">Oryzias melastigma</name>
    <name type="common">Marine medaka</name>
    <dbReference type="NCBI Taxonomy" id="30732"/>
    <lineage>
        <taxon>Eukaryota</taxon>
        <taxon>Metazoa</taxon>
        <taxon>Chordata</taxon>
        <taxon>Craniata</taxon>
        <taxon>Vertebrata</taxon>
        <taxon>Euteleostomi</taxon>
        <taxon>Actinopterygii</taxon>
        <taxon>Neopterygii</taxon>
        <taxon>Teleostei</taxon>
        <taxon>Neoteleostei</taxon>
        <taxon>Acanthomorphata</taxon>
        <taxon>Ovalentaria</taxon>
        <taxon>Atherinomorphae</taxon>
        <taxon>Beloniformes</taxon>
        <taxon>Adrianichthyidae</taxon>
        <taxon>Oryziinae</taxon>
        <taxon>Oryzias</taxon>
    </lineage>
</organism>
<proteinExistence type="predicted"/>
<evidence type="ECO:0000313" key="2">
    <source>
        <dbReference type="Proteomes" id="UP000646548"/>
    </source>
</evidence>
<dbReference type="AlphaFoldDB" id="A0A834C1T9"/>
<accession>A0A834C1T9</accession>
<protein>
    <submittedName>
        <fullName evidence="1">Uncharacterized protein</fullName>
    </submittedName>
</protein>
<dbReference type="EMBL" id="WKFB01000743">
    <property type="protein sequence ID" value="KAF6718316.1"/>
    <property type="molecule type" value="Genomic_DNA"/>
</dbReference>
<comment type="caution">
    <text evidence="1">The sequence shown here is derived from an EMBL/GenBank/DDBJ whole genome shotgun (WGS) entry which is preliminary data.</text>
</comment>
<gene>
    <name evidence="1" type="ORF">FQA47_005241</name>
</gene>
<evidence type="ECO:0000313" key="1">
    <source>
        <dbReference type="EMBL" id="KAF6718316.1"/>
    </source>
</evidence>
<sequence length="68" mass="7729">MNHSNTEYHHNPEKPEVLQVTGDSRARLEARRAQQQSDLSGERALVKPLRCDLWATPGPERHLSDGIQ</sequence>
<dbReference type="Proteomes" id="UP000646548">
    <property type="component" value="Unassembled WGS sequence"/>
</dbReference>